<reference evidence="8" key="2">
    <citation type="submission" date="2020-03" db="EMBL/GenBank/DDBJ databases">
        <title>A transcriptome and proteome of the tick Rhipicephalus microplus shaped by the genetic composition of its hosts and developmental stage.</title>
        <authorList>
            <person name="Garcia G.R."/>
            <person name="Ribeiro J.M.C."/>
            <person name="Maruyama S.R."/>
            <person name="Gardinasse L.G."/>
            <person name="Nelson K."/>
            <person name="Ferreira B.R."/>
            <person name="Andrade T.G."/>
            <person name="Santos I.K.F.M."/>
        </authorList>
    </citation>
    <scope>NUCLEOTIDE SEQUENCE</scope>
    <source>
        <strain evidence="8">NSGR</strain>
        <tissue evidence="8">Salivary glands</tissue>
    </source>
</reference>
<keyword evidence="4" id="KW-0044">Antibiotic</keyword>
<evidence type="ECO:0000313" key="8">
    <source>
        <dbReference type="EMBL" id="NIE46444.1"/>
    </source>
</evidence>
<evidence type="ECO:0000256" key="3">
    <source>
        <dbReference type="ARBA" id="ARBA00022529"/>
    </source>
</evidence>
<dbReference type="EMBL" id="GIKN01004171">
    <property type="protein sequence ID" value="NIE46444.1"/>
    <property type="molecule type" value="Transcribed_RNA"/>
</dbReference>
<dbReference type="InterPro" id="IPR001542">
    <property type="entry name" value="Defensin_invertebrate/fungal"/>
</dbReference>
<dbReference type="EMBL" id="GHWJ01003924">
    <property type="protein sequence ID" value="NOV36661.1"/>
    <property type="molecule type" value="Transcribed_RNA"/>
</dbReference>
<accession>A0A6G5A650</accession>
<proteinExistence type="predicted"/>
<evidence type="ECO:0000256" key="2">
    <source>
        <dbReference type="ARBA" id="ARBA00022525"/>
    </source>
</evidence>
<feature type="signal peptide" evidence="6">
    <location>
        <begin position="1"/>
        <end position="20"/>
    </location>
</feature>
<dbReference type="GO" id="GO:0042742">
    <property type="term" value="P:defense response to bacterium"/>
    <property type="evidence" value="ECO:0007669"/>
    <property type="project" value="UniProtKB-KW"/>
</dbReference>
<feature type="chain" id="PRO_5033882000" evidence="6">
    <location>
        <begin position="21"/>
        <end position="75"/>
    </location>
</feature>
<dbReference type="InterPro" id="IPR036574">
    <property type="entry name" value="Scorpion_toxin-like_sf"/>
</dbReference>
<evidence type="ECO:0000256" key="6">
    <source>
        <dbReference type="SAM" id="SignalP"/>
    </source>
</evidence>
<keyword evidence="3" id="KW-0929">Antimicrobial</keyword>
<comment type="subcellular location">
    <subcellularLocation>
        <location evidence="1">Secreted</location>
    </subcellularLocation>
</comment>
<sequence length="75" mass="8500">MKLLTTFLILALMSGILVTASLNNEKSEVAHLRVRRWGFGCPFRARACHNHCRSFGRRAGYCGGRFRVTCICVLR</sequence>
<evidence type="ECO:0000313" key="9">
    <source>
        <dbReference type="EMBL" id="NOV36661.1"/>
    </source>
</evidence>
<protein>
    <submittedName>
        <fullName evidence="8">Putative tick defensin</fullName>
    </submittedName>
</protein>
<keyword evidence="5" id="KW-1015">Disulfide bond</keyword>
<evidence type="ECO:0000256" key="1">
    <source>
        <dbReference type="ARBA" id="ARBA00004613"/>
    </source>
</evidence>
<evidence type="ECO:0000256" key="4">
    <source>
        <dbReference type="ARBA" id="ARBA00023022"/>
    </source>
</evidence>
<feature type="domain" description="Invertebrate defensins family profile" evidence="7">
    <location>
        <begin position="38"/>
        <end position="74"/>
    </location>
</feature>
<dbReference type="Gene3D" id="3.30.30.10">
    <property type="entry name" value="Knottin, scorpion toxin-like"/>
    <property type="match status" value="1"/>
</dbReference>
<keyword evidence="6" id="KW-0732">Signal</keyword>
<dbReference type="AlphaFoldDB" id="A0A6G5A650"/>
<name>A0A6G5A650_RHIMP</name>
<evidence type="ECO:0000259" key="7">
    <source>
        <dbReference type="PROSITE" id="PS51378"/>
    </source>
</evidence>
<dbReference type="GO" id="GO:0005576">
    <property type="term" value="C:extracellular region"/>
    <property type="evidence" value="ECO:0007669"/>
    <property type="project" value="UniProtKB-SubCell"/>
</dbReference>
<organism evidence="8">
    <name type="scientific">Rhipicephalus microplus</name>
    <name type="common">Cattle tick</name>
    <name type="synonym">Boophilus microplus</name>
    <dbReference type="NCBI Taxonomy" id="6941"/>
    <lineage>
        <taxon>Eukaryota</taxon>
        <taxon>Metazoa</taxon>
        <taxon>Ecdysozoa</taxon>
        <taxon>Arthropoda</taxon>
        <taxon>Chelicerata</taxon>
        <taxon>Arachnida</taxon>
        <taxon>Acari</taxon>
        <taxon>Parasitiformes</taxon>
        <taxon>Ixodida</taxon>
        <taxon>Ixodoidea</taxon>
        <taxon>Ixodidae</taxon>
        <taxon>Rhipicephalinae</taxon>
        <taxon>Rhipicephalus</taxon>
        <taxon>Boophilus</taxon>
    </lineage>
</organism>
<reference evidence="9" key="1">
    <citation type="submission" date="2019-09" db="EMBL/GenBank/DDBJ databases">
        <title>Organ-specific transcriptomic study of the physiology of the cattle tick, Rhipicephalus microplus.</title>
        <authorList>
            <person name="Tirloni L."/>
            <person name="Braz G."/>
            <person name="Gandara A.C.P."/>
            <person name="Sabadin G.A."/>
            <person name="da Silva R.M."/>
            <person name="Guizzo M.G."/>
            <person name="Machado J.A."/>
            <person name="Costa E.P."/>
            <person name="Gomes H.F."/>
            <person name="Moraes J."/>
            <person name="Mota M.B.S."/>
            <person name="Mesquita R.D."/>
            <person name="Alvarenga P.H."/>
            <person name="Alves F."/>
            <person name="Seixas A."/>
            <person name="da Fonseca R.N."/>
            <person name="Fogaca A."/>
            <person name="Logullo C."/>
            <person name="Tanaka A."/>
            <person name="Daffre S."/>
            <person name="Termignoni C."/>
            <person name="Vaz I.S.Jr."/>
            <person name="Oliveira P.L."/>
            <person name="Ribeiro J.M."/>
        </authorList>
    </citation>
    <scope>NUCLEOTIDE SEQUENCE</scope>
    <source>
        <strain evidence="9">Porto Alegre</strain>
    </source>
</reference>
<evidence type="ECO:0000256" key="5">
    <source>
        <dbReference type="ARBA" id="ARBA00023157"/>
    </source>
</evidence>
<dbReference type="Pfam" id="PF01097">
    <property type="entry name" value="Defensin_2"/>
    <property type="match status" value="1"/>
</dbReference>
<keyword evidence="2" id="KW-0964">Secreted</keyword>
<dbReference type="SUPFAM" id="SSF57095">
    <property type="entry name" value="Scorpion toxin-like"/>
    <property type="match status" value="1"/>
</dbReference>
<dbReference type="PROSITE" id="PS51378">
    <property type="entry name" value="INVERT_DEFENSINS"/>
    <property type="match status" value="1"/>
</dbReference>